<dbReference type="PANTHER" id="PTHR43687:SF6">
    <property type="entry name" value="L-ASPARTATE SEMIALDEHYDE SULFURTRANSFERASE IRON-SULFUR SUBUNIT"/>
    <property type="match status" value="1"/>
</dbReference>
<protein>
    <submittedName>
        <fullName evidence="9">Ferredoxin</fullName>
    </submittedName>
</protein>
<dbReference type="Proteomes" id="UP001208689">
    <property type="component" value="Chromosome"/>
</dbReference>
<evidence type="ECO:0000256" key="4">
    <source>
        <dbReference type="ARBA" id="ARBA00022737"/>
    </source>
</evidence>
<feature type="domain" description="4Fe-4S ferredoxin-type" evidence="8">
    <location>
        <begin position="35"/>
        <end position="64"/>
    </location>
</feature>
<dbReference type="EMBL" id="CP104013">
    <property type="protein sequence ID" value="UYP43891.1"/>
    <property type="molecule type" value="Genomic_DNA"/>
</dbReference>
<dbReference type="PROSITE" id="PS00198">
    <property type="entry name" value="4FE4S_FER_1"/>
    <property type="match status" value="2"/>
</dbReference>
<name>A0ABY6HMV2_9ARCH</name>
<feature type="domain" description="4Fe-4S ferredoxin-type" evidence="8">
    <location>
        <begin position="4"/>
        <end position="33"/>
    </location>
</feature>
<gene>
    <name evidence="9" type="ORF">NEF87_000176</name>
</gene>
<proteinExistence type="predicted"/>
<reference evidence="9" key="1">
    <citation type="submission" date="2022-09" db="EMBL/GenBank/DDBJ databases">
        <title>Actin cytoskeleton and complex cell architecture in an #Asgard archaeon.</title>
        <authorList>
            <person name="Ponce Toledo R.I."/>
            <person name="Schleper C."/>
            <person name="Rodrigues Oliveira T."/>
            <person name="Wollweber F."/>
            <person name="Xu J."/>
            <person name="Rittmann S."/>
            <person name="Klingl A."/>
            <person name="Pilhofer M."/>
        </authorList>
    </citation>
    <scope>NUCLEOTIDE SEQUENCE</scope>
    <source>
        <strain evidence="9">B-35</strain>
    </source>
</reference>
<dbReference type="Pfam" id="PF13187">
    <property type="entry name" value="Fer4_9"/>
    <property type="match status" value="1"/>
</dbReference>
<evidence type="ECO:0000259" key="8">
    <source>
        <dbReference type="PROSITE" id="PS51379"/>
    </source>
</evidence>
<evidence type="ECO:0000256" key="3">
    <source>
        <dbReference type="ARBA" id="ARBA00022723"/>
    </source>
</evidence>
<dbReference type="Gene3D" id="3.30.70.20">
    <property type="match status" value="2"/>
</dbReference>
<dbReference type="InterPro" id="IPR050572">
    <property type="entry name" value="Fe-S_Ferredoxin"/>
</dbReference>
<evidence type="ECO:0000256" key="1">
    <source>
        <dbReference type="ARBA" id="ARBA00022448"/>
    </source>
</evidence>
<evidence type="ECO:0000313" key="10">
    <source>
        <dbReference type="Proteomes" id="UP001208689"/>
    </source>
</evidence>
<dbReference type="InterPro" id="IPR017896">
    <property type="entry name" value="4Fe4S_Fe-S-bd"/>
</dbReference>
<evidence type="ECO:0000256" key="2">
    <source>
        <dbReference type="ARBA" id="ARBA00022485"/>
    </source>
</evidence>
<keyword evidence="2" id="KW-0004">4Fe-4S</keyword>
<keyword evidence="5" id="KW-0249">Electron transport</keyword>
<evidence type="ECO:0000256" key="7">
    <source>
        <dbReference type="ARBA" id="ARBA00023014"/>
    </source>
</evidence>
<dbReference type="PROSITE" id="PS51379">
    <property type="entry name" value="4FE4S_FER_2"/>
    <property type="match status" value="2"/>
</dbReference>
<sequence>MGDFKIIIDFGKCTGCGECVDVCPSECYDAPVDGKTVVAREDDCVGCQACVSGCPEEAITIEDA</sequence>
<evidence type="ECO:0000256" key="6">
    <source>
        <dbReference type="ARBA" id="ARBA00023004"/>
    </source>
</evidence>
<keyword evidence="3" id="KW-0479">Metal-binding</keyword>
<evidence type="ECO:0000256" key="5">
    <source>
        <dbReference type="ARBA" id="ARBA00022982"/>
    </source>
</evidence>
<dbReference type="InterPro" id="IPR017900">
    <property type="entry name" value="4Fe4S_Fe_S_CS"/>
</dbReference>
<accession>A0ABY6HMV2</accession>
<dbReference type="SUPFAM" id="SSF54862">
    <property type="entry name" value="4Fe-4S ferredoxins"/>
    <property type="match status" value="1"/>
</dbReference>
<keyword evidence="4" id="KW-0677">Repeat</keyword>
<keyword evidence="1" id="KW-0813">Transport</keyword>
<evidence type="ECO:0000313" key="9">
    <source>
        <dbReference type="EMBL" id="UYP43891.1"/>
    </source>
</evidence>
<keyword evidence="6" id="KW-0408">Iron</keyword>
<keyword evidence="10" id="KW-1185">Reference proteome</keyword>
<dbReference type="PANTHER" id="PTHR43687">
    <property type="entry name" value="ADENYLYLSULFATE REDUCTASE, BETA SUBUNIT"/>
    <property type="match status" value="1"/>
</dbReference>
<organism evidence="9 10">
    <name type="scientific">Candidatus Lokiarchaeum ossiferum</name>
    <dbReference type="NCBI Taxonomy" id="2951803"/>
    <lineage>
        <taxon>Archaea</taxon>
        <taxon>Promethearchaeati</taxon>
        <taxon>Promethearchaeota</taxon>
        <taxon>Promethearchaeia</taxon>
        <taxon>Promethearchaeales</taxon>
        <taxon>Promethearchaeaceae</taxon>
        <taxon>Candidatus Lokiarchaeum</taxon>
    </lineage>
</organism>
<keyword evidence="7" id="KW-0411">Iron-sulfur</keyword>